<protein>
    <submittedName>
        <fullName evidence="2">Uncharacterized protein</fullName>
    </submittedName>
</protein>
<keyword evidence="1" id="KW-0812">Transmembrane</keyword>
<evidence type="ECO:0000313" key="2">
    <source>
        <dbReference type="EMBL" id="EDU93076.1"/>
    </source>
</evidence>
<reference evidence="2 3" key="1">
    <citation type="journal article" date="2011" name="Appl. Environ. Microbiol.">
        <title>Genome signatures of Escherichia coli O157:H7 isolates from the bovine host reservoir.</title>
        <authorList>
            <person name="Eppinger M."/>
            <person name="Mammel M.K."/>
            <person name="Leclerc J.E."/>
            <person name="Ravel J."/>
            <person name="Cebula T.A."/>
        </authorList>
    </citation>
    <scope>NUCLEOTIDE SEQUENCE [LARGE SCALE GENOMIC DNA]</scope>
    <source>
        <strain evidence="2 3">EC869</strain>
    </source>
</reference>
<keyword evidence="1" id="KW-0472">Membrane</keyword>
<accession>A0A0H3PUE2</accession>
<dbReference type="Proteomes" id="UP000004641">
    <property type="component" value="Unassembled WGS sequence"/>
</dbReference>
<evidence type="ECO:0000256" key="1">
    <source>
        <dbReference type="SAM" id="Phobius"/>
    </source>
</evidence>
<name>A0A0H3PUE2_ECO5C</name>
<dbReference type="BioCyc" id="ECOL478008-HMP:G76-486790-MONOMER"/>
<dbReference type="EMBL" id="ABHU01000002">
    <property type="protein sequence ID" value="EDU93076.1"/>
    <property type="molecule type" value="Genomic_DNA"/>
</dbReference>
<dbReference type="AlphaFoldDB" id="A0A0H3PUE2"/>
<comment type="caution">
    <text evidence="2">The sequence shown here is derived from an EMBL/GenBank/DDBJ whole genome shotgun (WGS) entry which is preliminary data.</text>
</comment>
<gene>
    <name evidence="2" type="ORF">ECH7EC869_1695</name>
</gene>
<sequence>MAALMVVENLNVFPYYLDGFIPVIKTIVSFFSVYYKFFIEVLS</sequence>
<organism evidence="2 3">
    <name type="scientific">Escherichia coli O157:H7 (strain EC869)</name>
    <dbReference type="NCBI Taxonomy" id="478008"/>
    <lineage>
        <taxon>Bacteria</taxon>
        <taxon>Pseudomonadati</taxon>
        <taxon>Pseudomonadota</taxon>
        <taxon>Gammaproteobacteria</taxon>
        <taxon>Enterobacterales</taxon>
        <taxon>Enterobacteriaceae</taxon>
        <taxon>Escherichia</taxon>
    </lineage>
</organism>
<evidence type="ECO:0000313" key="3">
    <source>
        <dbReference type="Proteomes" id="UP000004641"/>
    </source>
</evidence>
<proteinExistence type="predicted"/>
<keyword evidence="1" id="KW-1133">Transmembrane helix</keyword>
<feature type="transmembrane region" description="Helical" evidence="1">
    <location>
        <begin position="20"/>
        <end position="39"/>
    </location>
</feature>